<organism evidence="1 2">
    <name type="scientific">Clostridium nitritogenes</name>
    <dbReference type="NCBI Taxonomy" id="83340"/>
    <lineage>
        <taxon>Bacteria</taxon>
        <taxon>Bacillati</taxon>
        <taxon>Bacillota</taxon>
        <taxon>Clostridia</taxon>
        <taxon>Eubacteriales</taxon>
        <taxon>Clostridiaceae</taxon>
        <taxon>Clostridium</taxon>
    </lineage>
</organism>
<keyword evidence="2" id="KW-1185">Reference proteome</keyword>
<comment type="caution">
    <text evidence="1">The sequence shown here is derived from an EMBL/GenBank/DDBJ whole genome shotgun (WGS) entry which is preliminary data.</text>
</comment>
<protein>
    <submittedName>
        <fullName evidence="1">Uncharacterized protein</fullName>
    </submittedName>
</protein>
<dbReference type="EMBL" id="BAAACO010000001">
    <property type="protein sequence ID" value="GAA0856845.1"/>
    <property type="molecule type" value="Genomic_DNA"/>
</dbReference>
<accession>A0ABP3WXX2</accession>
<dbReference type="Proteomes" id="UP001501764">
    <property type="component" value="Unassembled WGS sequence"/>
</dbReference>
<reference evidence="2" key="1">
    <citation type="journal article" date="2019" name="Int. J. Syst. Evol. Microbiol.">
        <title>The Global Catalogue of Microorganisms (GCM) 10K type strain sequencing project: providing services to taxonomists for standard genome sequencing and annotation.</title>
        <authorList>
            <consortium name="The Broad Institute Genomics Platform"/>
            <consortium name="The Broad Institute Genome Sequencing Center for Infectious Disease"/>
            <person name="Wu L."/>
            <person name="Ma J."/>
        </authorList>
    </citation>
    <scope>NUCLEOTIDE SEQUENCE [LARGE SCALE GENOMIC DNA]</scope>
    <source>
        <strain evidence="2">JCM 6485</strain>
    </source>
</reference>
<evidence type="ECO:0000313" key="2">
    <source>
        <dbReference type="Proteomes" id="UP001501764"/>
    </source>
</evidence>
<name>A0ABP3WXX2_9CLOT</name>
<sequence length="55" mass="6669">MYFTNKGVNIYGELMCESIPYKNFKEKIRLIKKYDRLGSVTVYDDFIFVNYKRSE</sequence>
<evidence type="ECO:0000313" key="1">
    <source>
        <dbReference type="EMBL" id="GAA0856845.1"/>
    </source>
</evidence>
<gene>
    <name evidence="1" type="ORF">GCM10008916_08100</name>
</gene>
<proteinExistence type="predicted"/>